<accession>A0A2U2BIZ4</accession>
<dbReference type="Gene3D" id="2.40.170.20">
    <property type="entry name" value="TonB-dependent receptor, beta-barrel domain"/>
    <property type="match status" value="1"/>
</dbReference>
<evidence type="ECO:0000256" key="7">
    <source>
        <dbReference type="ARBA" id="ARBA00022729"/>
    </source>
</evidence>
<dbReference type="SUPFAM" id="SSF56935">
    <property type="entry name" value="Porins"/>
    <property type="match status" value="1"/>
</dbReference>
<dbReference type="PANTHER" id="PTHR32552">
    <property type="entry name" value="FERRICHROME IRON RECEPTOR-RELATED"/>
    <property type="match status" value="1"/>
</dbReference>
<keyword evidence="7 17" id="KW-0732">Signal</keyword>
<dbReference type="PROSITE" id="PS01156">
    <property type="entry name" value="TONB_DEPENDENT_REC_2"/>
    <property type="match status" value="1"/>
</dbReference>
<keyword evidence="5" id="KW-0410">Iron transport</keyword>
<dbReference type="Gene3D" id="2.170.130.10">
    <property type="entry name" value="TonB-dependent receptor, plug domain"/>
    <property type="match status" value="1"/>
</dbReference>
<dbReference type="PROSITE" id="PS52016">
    <property type="entry name" value="TONB_DEPENDENT_REC_3"/>
    <property type="match status" value="1"/>
</dbReference>
<dbReference type="RefSeq" id="WP_109089223.1">
    <property type="nucleotide sequence ID" value="NZ_QEXO01000003.1"/>
</dbReference>
<evidence type="ECO:0000256" key="9">
    <source>
        <dbReference type="ARBA" id="ARBA00023065"/>
    </source>
</evidence>
<dbReference type="GO" id="GO:0015891">
    <property type="term" value="P:siderophore transport"/>
    <property type="evidence" value="ECO:0007669"/>
    <property type="project" value="InterPro"/>
</dbReference>
<organism evidence="20 21">
    <name type="scientific">Alcaligenes faecalis</name>
    <dbReference type="NCBI Taxonomy" id="511"/>
    <lineage>
        <taxon>Bacteria</taxon>
        <taxon>Pseudomonadati</taxon>
        <taxon>Pseudomonadota</taxon>
        <taxon>Betaproteobacteria</taxon>
        <taxon>Burkholderiales</taxon>
        <taxon>Alcaligenaceae</taxon>
        <taxon>Alcaligenes</taxon>
    </lineage>
</organism>
<feature type="domain" description="TonB-dependent receptor plug" evidence="19">
    <location>
        <begin position="66"/>
        <end position="170"/>
    </location>
</feature>
<feature type="domain" description="TonB-dependent receptor-like beta-barrel" evidence="18">
    <location>
        <begin position="278"/>
        <end position="678"/>
    </location>
</feature>
<keyword evidence="8" id="KW-0408">Iron</keyword>
<evidence type="ECO:0000259" key="19">
    <source>
        <dbReference type="Pfam" id="PF07715"/>
    </source>
</evidence>
<evidence type="ECO:0000256" key="8">
    <source>
        <dbReference type="ARBA" id="ARBA00023004"/>
    </source>
</evidence>
<evidence type="ECO:0000256" key="6">
    <source>
        <dbReference type="ARBA" id="ARBA00022692"/>
    </source>
</evidence>
<reference evidence="20 21" key="2">
    <citation type="submission" date="2018-05" db="EMBL/GenBank/DDBJ databases">
        <authorList>
            <person name="Lanie J.A."/>
            <person name="Ng W.-L."/>
            <person name="Kazmierczak K.M."/>
            <person name="Andrzejewski T.M."/>
            <person name="Davidsen T.M."/>
            <person name="Wayne K.J."/>
            <person name="Tettelin H."/>
            <person name="Glass J.I."/>
            <person name="Rusch D."/>
            <person name="Podicherti R."/>
            <person name="Tsui H.-C.T."/>
            <person name="Winkler M.E."/>
        </authorList>
    </citation>
    <scope>NUCLEOTIDE SEQUENCE [LARGE SCALE GENOMIC DNA]</scope>
    <source>
        <strain evidence="20 21">YBY</strain>
    </source>
</reference>
<dbReference type="STRING" id="511.UZ73_12480"/>
<evidence type="ECO:0000256" key="14">
    <source>
        <dbReference type="PROSITE-ProRule" id="PRU01360"/>
    </source>
</evidence>
<evidence type="ECO:0000256" key="11">
    <source>
        <dbReference type="ARBA" id="ARBA00023136"/>
    </source>
</evidence>
<evidence type="ECO:0000256" key="1">
    <source>
        <dbReference type="ARBA" id="ARBA00004571"/>
    </source>
</evidence>
<feature type="chain" id="PRO_5015656986" evidence="17">
    <location>
        <begin position="24"/>
        <end position="706"/>
    </location>
</feature>
<evidence type="ECO:0000256" key="4">
    <source>
        <dbReference type="ARBA" id="ARBA00022452"/>
    </source>
</evidence>
<dbReference type="NCBIfam" id="TIGR01783">
    <property type="entry name" value="TonB-siderophor"/>
    <property type="match status" value="1"/>
</dbReference>
<dbReference type="InterPro" id="IPR000531">
    <property type="entry name" value="Beta-barrel_TonB"/>
</dbReference>
<keyword evidence="10 16" id="KW-0798">TonB box</keyword>
<dbReference type="AlphaFoldDB" id="A0A2U2BIZ4"/>
<dbReference type="CDD" id="cd01347">
    <property type="entry name" value="ligand_gated_channel"/>
    <property type="match status" value="1"/>
</dbReference>
<dbReference type="Proteomes" id="UP000245216">
    <property type="component" value="Unassembled WGS sequence"/>
</dbReference>
<comment type="caution">
    <text evidence="20">The sequence shown here is derived from an EMBL/GenBank/DDBJ whole genome shotgun (WGS) entry which is preliminary data.</text>
</comment>
<keyword evidence="4 14" id="KW-1134">Transmembrane beta strand</keyword>
<evidence type="ECO:0000256" key="13">
    <source>
        <dbReference type="ARBA" id="ARBA00023237"/>
    </source>
</evidence>
<keyword evidence="9" id="KW-0406">Ion transport</keyword>
<evidence type="ECO:0000256" key="12">
    <source>
        <dbReference type="ARBA" id="ARBA00023170"/>
    </source>
</evidence>
<proteinExistence type="inferred from homology"/>
<dbReference type="InterPro" id="IPR039426">
    <property type="entry name" value="TonB-dep_rcpt-like"/>
</dbReference>
<sequence>MKAVVWAGGYSMVLGLLMGVAHAQETPQEVSTLSSIKVRAQNEKSEGTGSYQQQAVPQVLKLPMTLQELPQSATVITRQRIEDQGLDTLGQVMEQSPGVSRRQYGDDGAGYTSFQARGFNITNYVIDGVPTTAAALQGYGGVSVMDTAIYDNVAIVRGATGLLSGAGEPSASIMMQRKRPTAEFQGQVSAGVGSWDRYRGMADISGPLNDSGSVRGRLVAAYDQSRSWKDGYKGKRDVFYGVIEADLGARTVARLGLEHMDNRYDGSSMHAFSVSDTAGNLVEWDRSDSATAAWAYSKQRRTMAFAQLEHEFNDDWSIQMAMGRSWLNNEQLYGVAAPEPTPQGRGSMTAGFNEKTPTQDTADITIKGRFQAWGQGHDIMLGANYYELSRHDMAYARQRIPIAQIKDFDRNLPRPDLKITGPDNQRARQWGAYAATRLRLTDNLALIAGGRVTNWKDHSNTTLRKENGVFTPYAGLVYDWNEQWATYASYTQIFNPQSSQDRDGNYLDPEKGNNYELGVKYLFPGEAASASLAVFQTRKDNLAVVDGKELTPSGSQAYIAASNTRSEGIEFEINGELAPGWQMGAGYTHYRFRGADGEKIKTDIPADQVKLFTTYRLPGAWHKLTVGGSVQWQSKIFDNQLTGVARETNTQKAYAVVDLMARYAITPRADLTVNFNNIFDKTYRLAYSSHTYGAPRNVMASLRYQF</sequence>
<evidence type="ECO:0000256" key="17">
    <source>
        <dbReference type="SAM" id="SignalP"/>
    </source>
</evidence>
<dbReference type="InterPro" id="IPR010917">
    <property type="entry name" value="TonB_rcpt_CS"/>
</dbReference>
<keyword evidence="6 14" id="KW-0812">Transmembrane</keyword>
<protein>
    <submittedName>
        <fullName evidence="20">TonB-dependent siderophore receptor</fullName>
    </submittedName>
</protein>
<evidence type="ECO:0000256" key="3">
    <source>
        <dbReference type="ARBA" id="ARBA00022448"/>
    </source>
</evidence>
<dbReference type="InterPro" id="IPR036942">
    <property type="entry name" value="Beta-barrel_TonB_sf"/>
</dbReference>
<dbReference type="InterPro" id="IPR037066">
    <property type="entry name" value="Plug_dom_sf"/>
</dbReference>
<keyword evidence="12 20" id="KW-0675">Receptor</keyword>
<evidence type="ECO:0000256" key="15">
    <source>
        <dbReference type="PROSITE-ProRule" id="PRU10144"/>
    </source>
</evidence>
<keyword evidence="3 14" id="KW-0813">Transport</keyword>
<evidence type="ECO:0000256" key="5">
    <source>
        <dbReference type="ARBA" id="ARBA00022496"/>
    </source>
</evidence>
<comment type="subcellular location">
    <subcellularLocation>
        <location evidence="1 14">Cell outer membrane</location>
        <topology evidence="1 14">Multi-pass membrane protein</topology>
    </subcellularLocation>
</comment>
<dbReference type="EMBL" id="QEXO01000003">
    <property type="protein sequence ID" value="PWE13962.1"/>
    <property type="molecule type" value="Genomic_DNA"/>
</dbReference>
<comment type="similarity">
    <text evidence="2 14 16">Belongs to the TonB-dependent receptor family.</text>
</comment>
<dbReference type="GO" id="GO:0038023">
    <property type="term" value="F:signaling receptor activity"/>
    <property type="evidence" value="ECO:0007669"/>
    <property type="project" value="InterPro"/>
</dbReference>
<dbReference type="Pfam" id="PF00593">
    <property type="entry name" value="TonB_dep_Rec_b-barrel"/>
    <property type="match status" value="1"/>
</dbReference>
<keyword evidence="13 14" id="KW-0998">Cell outer membrane</keyword>
<dbReference type="GO" id="GO:0009279">
    <property type="term" value="C:cell outer membrane"/>
    <property type="evidence" value="ECO:0007669"/>
    <property type="project" value="UniProtKB-SubCell"/>
</dbReference>
<keyword evidence="11 14" id="KW-0472">Membrane</keyword>
<reference evidence="20 21" key="1">
    <citation type="submission" date="2018-05" db="EMBL/GenBank/DDBJ databases">
        <title>Genome Sequence of an Efficient Indole-Degrading Bacterium, Alcaligenes sp.YBY.</title>
        <authorList>
            <person name="Yang B."/>
        </authorList>
    </citation>
    <scope>NUCLEOTIDE SEQUENCE [LARGE SCALE GENOMIC DNA]</scope>
    <source>
        <strain evidence="20 21">YBY</strain>
    </source>
</reference>
<dbReference type="InterPro" id="IPR010105">
    <property type="entry name" value="TonB_sidphr_rcpt"/>
</dbReference>
<name>A0A2U2BIZ4_ALCFA</name>
<evidence type="ECO:0000259" key="18">
    <source>
        <dbReference type="Pfam" id="PF00593"/>
    </source>
</evidence>
<dbReference type="PANTHER" id="PTHR32552:SF74">
    <property type="entry name" value="HYDROXAMATE SIDEROPHORE RECEPTOR FHUE"/>
    <property type="match status" value="1"/>
</dbReference>
<dbReference type="Pfam" id="PF07715">
    <property type="entry name" value="Plug"/>
    <property type="match status" value="1"/>
</dbReference>
<evidence type="ECO:0000313" key="21">
    <source>
        <dbReference type="Proteomes" id="UP000245216"/>
    </source>
</evidence>
<dbReference type="GO" id="GO:0015344">
    <property type="term" value="F:siderophore uptake transmembrane transporter activity"/>
    <property type="evidence" value="ECO:0007669"/>
    <property type="project" value="TreeGrafter"/>
</dbReference>
<evidence type="ECO:0000313" key="20">
    <source>
        <dbReference type="EMBL" id="PWE13962.1"/>
    </source>
</evidence>
<evidence type="ECO:0000256" key="10">
    <source>
        <dbReference type="ARBA" id="ARBA00023077"/>
    </source>
</evidence>
<evidence type="ECO:0000256" key="2">
    <source>
        <dbReference type="ARBA" id="ARBA00009810"/>
    </source>
</evidence>
<feature type="signal peptide" evidence="17">
    <location>
        <begin position="1"/>
        <end position="23"/>
    </location>
</feature>
<dbReference type="InterPro" id="IPR012910">
    <property type="entry name" value="Plug_dom"/>
</dbReference>
<feature type="short sequence motif" description="TonB C-terminal box" evidence="15">
    <location>
        <begin position="689"/>
        <end position="706"/>
    </location>
</feature>
<evidence type="ECO:0000256" key="16">
    <source>
        <dbReference type="RuleBase" id="RU003357"/>
    </source>
</evidence>
<gene>
    <name evidence="20" type="ORF">DF183_12445</name>
</gene>